<organism evidence="2">
    <name type="scientific">uncultured Chloroflexia bacterium</name>
    <dbReference type="NCBI Taxonomy" id="1672391"/>
    <lineage>
        <taxon>Bacteria</taxon>
        <taxon>Bacillati</taxon>
        <taxon>Chloroflexota</taxon>
        <taxon>Chloroflexia</taxon>
        <taxon>environmental samples</taxon>
    </lineage>
</organism>
<protein>
    <submittedName>
        <fullName evidence="2">Uncharacterized protein</fullName>
    </submittedName>
</protein>
<keyword evidence="1" id="KW-0472">Membrane</keyword>
<keyword evidence="1" id="KW-1133">Transmembrane helix</keyword>
<keyword evidence="1" id="KW-0812">Transmembrane</keyword>
<feature type="transmembrane region" description="Helical" evidence="1">
    <location>
        <begin position="167"/>
        <end position="188"/>
    </location>
</feature>
<name>A0A6J4M8K4_9CHLR</name>
<evidence type="ECO:0000313" key="2">
    <source>
        <dbReference type="EMBL" id="CAA9352855.1"/>
    </source>
</evidence>
<dbReference type="Pfam" id="PF26314">
    <property type="entry name" value="MptA_B_family"/>
    <property type="match status" value="1"/>
</dbReference>
<proteinExistence type="predicted"/>
<feature type="transmembrane region" description="Helical" evidence="1">
    <location>
        <begin position="41"/>
        <end position="66"/>
    </location>
</feature>
<sequence>MLAMIAFASLVVYAALTVRFPTETILNTARGNVGSLTNKSTIAAVLLGLSGLALHVGYAGAVLLAWRIGRSQQLSALVWGYPIVAGLVLMFIWPVTSTDIFDYIFRGWMAANYGANPYTVLPNAYKSDPLFKFIGWPNAPSAYGPLWELMSARMSALGGLSIRTNILLHKVLALATFLACGLVIVRIVREWKPEVELLAAVIWLWSPLGLWEI</sequence>
<dbReference type="AlphaFoldDB" id="A0A6J4M8K4"/>
<reference evidence="2" key="1">
    <citation type="submission" date="2020-02" db="EMBL/GenBank/DDBJ databases">
        <authorList>
            <person name="Meier V. D."/>
        </authorList>
    </citation>
    <scope>NUCLEOTIDE SEQUENCE</scope>
    <source>
        <strain evidence="2">AVDCRST_MAG93</strain>
    </source>
</reference>
<evidence type="ECO:0000256" key="1">
    <source>
        <dbReference type="SAM" id="Phobius"/>
    </source>
</evidence>
<feature type="transmembrane region" description="Helical" evidence="1">
    <location>
        <begin position="78"/>
        <end position="96"/>
    </location>
</feature>
<dbReference type="EMBL" id="CADCTR010002434">
    <property type="protein sequence ID" value="CAA9352855.1"/>
    <property type="molecule type" value="Genomic_DNA"/>
</dbReference>
<feature type="non-terminal residue" evidence="2">
    <location>
        <position position="213"/>
    </location>
</feature>
<gene>
    <name evidence="2" type="ORF">AVDCRST_MAG93-7198</name>
</gene>
<accession>A0A6J4M8K4</accession>